<keyword evidence="2" id="KW-1185">Reference proteome</keyword>
<dbReference type="GeneID" id="63755428"/>
<protein>
    <submittedName>
        <fullName evidence="1">Uncharacterized protein</fullName>
    </submittedName>
</protein>
<feature type="non-terminal residue" evidence="1">
    <location>
        <position position="55"/>
    </location>
</feature>
<dbReference type="VEuPathDB" id="FungiDB:ASPWEDRAFT_88044"/>
<evidence type="ECO:0000313" key="2">
    <source>
        <dbReference type="Proteomes" id="UP000184383"/>
    </source>
</evidence>
<dbReference type="PANTHER" id="PTHR17630">
    <property type="entry name" value="DIENELACTONE HYDROLASE"/>
    <property type="match status" value="1"/>
</dbReference>
<name>A0A1L9RA30_ASPWE</name>
<proteinExistence type="predicted"/>
<gene>
    <name evidence="1" type="ORF">ASPWEDRAFT_88044</name>
</gene>
<dbReference type="RefSeq" id="XP_040685462.1">
    <property type="nucleotide sequence ID" value="XM_040839580.1"/>
</dbReference>
<organism evidence="1 2">
    <name type="scientific">Aspergillus wentii DTO 134E9</name>
    <dbReference type="NCBI Taxonomy" id="1073089"/>
    <lineage>
        <taxon>Eukaryota</taxon>
        <taxon>Fungi</taxon>
        <taxon>Dikarya</taxon>
        <taxon>Ascomycota</taxon>
        <taxon>Pezizomycotina</taxon>
        <taxon>Eurotiomycetes</taxon>
        <taxon>Eurotiomycetidae</taxon>
        <taxon>Eurotiales</taxon>
        <taxon>Aspergillaceae</taxon>
        <taxon>Aspergillus</taxon>
        <taxon>Aspergillus subgen. Cremei</taxon>
    </lineage>
</organism>
<dbReference type="OrthoDB" id="17560at2759"/>
<dbReference type="EMBL" id="KV878215">
    <property type="protein sequence ID" value="OJJ31785.1"/>
    <property type="molecule type" value="Genomic_DNA"/>
</dbReference>
<evidence type="ECO:0000313" key="1">
    <source>
        <dbReference type="EMBL" id="OJJ31785.1"/>
    </source>
</evidence>
<accession>A0A1L9RA30</accession>
<dbReference type="PANTHER" id="PTHR17630:SF44">
    <property type="entry name" value="PROTEIN AIM2"/>
    <property type="match status" value="1"/>
</dbReference>
<sequence>FSYLADKSTKQAILLLPDVIGHQSIDSQLIADQPTANGYFVVMLDLFHGDPVKLN</sequence>
<dbReference type="STRING" id="1073089.A0A1L9RA30"/>
<dbReference type="Proteomes" id="UP000184383">
    <property type="component" value="Unassembled WGS sequence"/>
</dbReference>
<dbReference type="AlphaFoldDB" id="A0A1L9RA30"/>
<feature type="non-terminal residue" evidence="1">
    <location>
        <position position="1"/>
    </location>
</feature>
<reference evidence="2" key="1">
    <citation type="journal article" date="2017" name="Genome Biol.">
        <title>Comparative genomics reveals high biological diversity and specific adaptations in the industrially and medically important fungal genus Aspergillus.</title>
        <authorList>
            <person name="de Vries R.P."/>
            <person name="Riley R."/>
            <person name="Wiebenga A."/>
            <person name="Aguilar-Osorio G."/>
            <person name="Amillis S."/>
            <person name="Uchima C.A."/>
            <person name="Anderluh G."/>
            <person name="Asadollahi M."/>
            <person name="Askin M."/>
            <person name="Barry K."/>
            <person name="Battaglia E."/>
            <person name="Bayram O."/>
            <person name="Benocci T."/>
            <person name="Braus-Stromeyer S.A."/>
            <person name="Caldana C."/>
            <person name="Canovas D."/>
            <person name="Cerqueira G.C."/>
            <person name="Chen F."/>
            <person name="Chen W."/>
            <person name="Choi C."/>
            <person name="Clum A."/>
            <person name="Dos Santos R.A."/>
            <person name="Damasio A.R."/>
            <person name="Diallinas G."/>
            <person name="Emri T."/>
            <person name="Fekete E."/>
            <person name="Flipphi M."/>
            <person name="Freyberg S."/>
            <person name="Gallo A."/>
            <person name="Gournas C."/>
            <person name="Habgood R."/>
            <person name="Hainaut M."/>
            <person name="Harispe M.L."/>
            <person name="Henrissat B."/>
            <person name="Hilden K.S."/>
            <person name="Hope R."/>
            <person name="Hossain A."/>
            <person name="Karabika E."/>
            <person name="Karaffa L."/>
            <person name="Karanyi Z."/>
            <person name="Krasevec N."/>
            <person name="Kuo A."/>
            <person name="Kusch H."/>
            <person name="LaButti K."/>
            <person name="Lagendijk E.L."/>
            <person name="Lapidus A."/>
            <person name="Levasseur A."/>
            <person name="Lindquist E."/>
            <person name="Lipzen A."/>
            <person name="Logrieco A.F."/>
            <person name="MacCabe A."/>
            <person name="Maekelae M.R."/>
            <person name="Malavazi I."/>
            <person name="Melin P."/>
            <person name="Meyer V."/>
            <person name="Mielnichuk N."/>
            <person name="Miskei M."/>
            <person name="Molnar A.P."/>
            <person name="Mule G."/>
            <person name="Ngan C.Y."/>
            <person name="Orejas M."/>
            <person name="Orosz E."/>
            <person name="Ouedraogo J.P."/>
            <person name="Overkamp K.M."/>
            <person name="Park H.-S."/>
            <person name="Perrone G."/>
            <person name="Piumi F."/>
            <person name="Punt P.J."/>
            <person name="Ram A.F."/>
            <person name="Ramon A."/>
            <person name="Rauscher S."/>
            <person name="Record E."/>
            <person name="Riano-Pachon D.M."/>
            <person name="Robert V."/>
            <person name="Roehrig J."/>
            <person name="Ruller R."/>
            <person name="Salamov A."/>
            <person name="Salih N.S."/>
            <person name="Samson R.A."/>
            <person name="Sandor E."/>
            <person name="Sanguinetti M."/>
            <person name="Schuetze T."/>
            <person name="Sepcic K."/>
            <person name="Shelest E."/>
            <person name="Sherlock G."/>
            <person name="Sophianopoulou V."/>
            <person name="Squina F.M."/>
            <person name="Sun H."/>
            <person name="Susca A."/>
            <person name="Todd R.B."/>
            <person name="Tsang A."/>
            <person name="Unkles S.E."/>
            <person name="van de Wiele N."/>
            <person name="van Rossen-Uffink D."/>
            <person name="Oliveira J.V."/>
            <person name="Vesth T.C."/>
            <person name="Visser J."/>
            <person name="Yu J.-H."/>
            <person name="Zhou M."/>
            <person name="Andersen M.R."/>
            <person name="Archer D.B."/>
            <person name="Baker S.E."/>
            <person name="Benoit I."/>
            <person name="Brakhage A.A."/>
            <person name="Braus G.H."/>
            <person name="Fischer R."/>
            <person name="Frisvad J.C."/>
            <person name="Goldman G.H."/>
            <person name="Houbraken J."/>
            <person name="Oakley B."/>
            <person name="Pocsi I."/>
            <person name="Scazzocchio C."/>
            <person name="Seiboth B."/>
            <person name="vanKuyk P.A."/>
            <person name="Wortman J."/>
            <person name="Dyer P.S."/>
            <person name="Grigoriev I.V."/>
        </authorList>
    </citation>
    <scope>NUCLEOTIDE SEQUENCE [LARGE SCALE GENOMIC DNA]</scope>
    <source>
        <strain evidence="2">DTO 134E9</strain>
    </source>
</reference>